<gene>
    <name evidence="1" type="ORF">ABNN70_03325</name>
</gene>
<protein>
    <submittedName>
        <fullName evidence="1">NYN domain-containing protein</fullName>
    </submittedName>
</protein>
<dbReference type="EMBL" id="CP159510">
    <property type="protein sequence ID" value="XCJ18318.1"/>
    <property type="molecule type" value="Genomic_DNA"/>
</dbReference>
<dbReference type="InterPro" id="IPR010298">
    <property type="entry name" value="YacP-like"/>
</dbReference>
<evidence type="ECO:0000313" key="1">
    <source>
        <dbReference type="EMBL" id="XCJ18318.1"/>
    </source>
</evidence>
<accession>A0AAU8IJB0</accession>
<name>A0AAU8IJB0_9BACL</name>
<sequence length="169" mass="19656">MKDILIVDGYNVIGAWRELKALKKKELENARDMLIDKMAEYQAVTGWRVIIIFDAYLIPGKEIRTHKSRVEVIYTKKSEKADQKIEGLIKKMKNVKTRIHVATSDMAEQWAVFSQGALRMPSRELVEEIRTIDSQIKQAIIDTRPQTKGSKIPLDRTIREKLEKMRRGF</sequence>
<dbReference type="CDD" id="cd10912">
    <property type="entry name" value="PIN_YacP-like"/>
    <property type="match status" value="1"/>
</dbReference>
<reference evidence="1" key="1">
    <citation type="submission" date="2024-06" db="EMBL/GenBank/DDBJ databases">
        <authorList>
            <person name="Fan A."/>
            <person name="Zhang F.Y."/>
            <person name="Zhang L."/>
        </authorList>
    </citation>
    <scope>NUCLEOTIDE SEQUENCE</scope>
    <source>
        <strain evidence="1">Y61</strain>
    </source>
</reference>
<dbReference type="Pfam" id="PF05991">
    <property type="entry name" value="NYN_YacP"/>
    <property type="match status" value="1"/>
</dbReference>
<dbReference type="RefSeq" id="WP_353949369.1">
    <property type="nucleotide sequence ID" value="NZ_CP159510.1"/>
</dbReference>
<dbReference type="PANTHER" id="PTHR34547">
    <property type="entry name" value="YACP-LIKE NYN DOMAIN PROTEIN"/>
    <property type="match status" value="1"/>
</dbReference>
<dbReference type="AlphaFoldDB" id="A0AAU8IJB0"/>
<organism evidence="1">
    <name type="scientific">Sporolactobacillus sp. Y61</name>
    <dbReference type="NCBI Taxonomy" id="3160863"/>
    <lineage>
        <taxon>Bacteria</taxon>
        <taxon>Bacillati</taxon>
        <taxon>Bacillota</taxon>
        <taxon>Bacilli</taxon>
        <taxon>Bacillales</taxon>
        <taxon>Sporolactobacillaceae</taxon>
        <taxon>Sporolactobacillus</taxon>
    </lineage>
</organism>
<dbReference type="PANTHER" id="PTHR34547:SF1">
    <property type="entry name" value="YACP-LIKE NYN DOMAIN PROTEIN"/>
    <property type="match status" value="1"/>
</dbReference>
<proteinExistence type="predicted"/>